<feature type="region of interest" description="Disordered" evidence="1">
    <location>
        <begin position="33"/>
        <end position="92"/>
    </location>
</feature>
<evidence type="ECO:0000259" key="2">
    <source>
        <dbReference type="PROSITE" id="PS01124"/>
    </source>
</evidence>
<dbReference type="PROSITE" id="PS01124">
    <property type="entry name" value="HTH_ARAC_FAMILY_2"/>
    <property type="match status" value="1"/>
</dbReference>
<accession>A0ABP9ID43</accession>
<dbReference type="EMBL" id="BAABKB010000001">
    <property type="protein sequence ID" value="GAA4994029.1"/>
    <property type="molecule type" value="Genomic_DNA"/>
</dbReference>
<sequence length="131" mass="13704">MAEAAVFARGFTLHARITGFIAAPGVTCTGGLNTTVRGRCRSSRSGHGRLSRAAREEAADGRQDDQREQGGAQGHGAGRMTSEAAREPVAHRCAPSSASAFIEVFRRAFGCAPGAHGRDARRAAVSRRPSS</sequence>
<reference evidence="4" key="1">
    <citation type="journal article" date="2019" name="Int. J. Syst. Evol. Microbiol.">
        <title>The Global Catalogue of Microorganisms (GCM) 10K type strain sequencing project: providing services to taxonomists for standard genome sequencing and annotation.</title>
        <authorList>
            <consortium name="The Broad Institute Genomics Platform"/>
            <consortium name="The Broad Institute Genome Sequencing Center for Infectious Disease"/>
            <person name="Wu L."/>
            <person name="Ma J."/>
        </authorList>
    </citation>
    <scope>NUCLEOTIDE SEQUENCE [LARGE SCALE GENOMIC DNA]</scope>
    <source>
        <strain evidence="4">JCM 18409</strain>
    </source>
</reference>
<keyword evidence="4" id="KW-1185">Reference proteome</keyword>
<proteinExistence type="predicted"/>
<feature type="compositionally biased region" description="Basic and acidic residues" evidence="1">
    <location>
        <begin position="53"/>
        <end position="68"/>
    </location>
</feature>
<dbReference type="InterPro" id="IPR018060">
    <property type="entry name" value="HTH_AraC"/>
</dbReference>
<evidence type="ECO:0000313" key="4">
    <source>
        <dbReference type="Proteomes" id="UP001501759"/>
    </source>
</evidence>
<feature type="compositionally biased region" description="Basic residues" evidence="1">
    <location>
        <begin position="38"/>
        <end position="52"/>
    </location>
</feature>
<feature type="domain" description="HTH araC/xylS-type" evidence="2">
    <location>
        <begin position="89"/>
        <end position="119"/>
    </location>
</feature>
<dbReference type="Proteomes" id="UP001501759">
    <property type="component" value="Unassembled WGS sequence"/>
</dbReference>
<name>A0ABP9ID43_9ACTN</name>
<evidence type="ECO:0000313" key="3">
    <source>
        <dbReference type="EMBL" id="GAA4994029.1"/>
    </source>
</evidence>
<comment type="caution">
    <text evidence="3">The sequence shown here is derived from an EMBL/GenBank/DDBJ whole genome shotgun (WGS) entry which is preliminary data.</text>
</comment>
<organism evidence="3 4">
    <name type="scientific">Streptomyces siamensis</name>
    <dbReference type="NCBI Taxonomy" id="1274986"/>
    <lineage>
        <taxon>Bacteria</taxon>
        <taxon>Bacillati</taxon>
        <taxon>Actinomycetota</taxon>
        <taxon>Actinomycetes</taxon>
        <taxon>Kitasatosporales</taxon>
        <taxon>Streptomycetaceae</taxon>
        <taxon>Streptomyces</taxon>
    </lineage>
</organism>
<evidence type="ECO:0000256" key="1">
    <source>
        <dbReference type="SAM" id="MobiDB-lite"/>
    </source>
</evidence>
<protein>
    <recommendedName>
        <fullName evidence="2">HTH araC/xylS-type domain-containing protein</fullName>
    </recommendedName>
</protein>
<gene>
    <name evidence="3" type="ORF">GCM10023335_02290</name>
</gene>
<feature type="region of interest" description="Disordered" evidence="1">
    <location>
        <begin position="112"/>
        <end position="131"/>
    </location>
</feature>